<reference evidence="2 3" key="1">
    <citation type="submission" date="2009-02" db="EMBL/GenBank/DDBJ databases">
        <title>Annotation of Streptomyces hygroscopicus strain ATCC 53653.</title>
        <authorList>
            <consortium name="The Broad Institute Genome Sequencing Platform"/>
            <consortium name="Broad Institute Microbial Sequencing Center"/>
            <person name="Fischbach M."/>
            <person name="Godfrey P."/>
            <person name="Ward D."/>
            <person name="Young S."/>
            <person name="Zeng Q."/>
            <person name="Koehrsen M."/>
            <person name="Alvarado L."/>
            <person name="Berlin A.M."/>
            <person name="Bochicchio J."/>
            <person name="Borenstein D."/>
            <person name="Chapman S.B."/>
            <person name="Chen Z."/>
            <person name="Engels R."/>
            <person name="Freedman E."/>
            <person name="Gellesch M."/>
            <person name="Goldberg J."/>
            <person name="Griggs A."/>
            <person name="Gujja S."/>
            <person name="Heilman E.R."/>
            <person name="Heiman D.I."/>
            <person name="Hepburn T.A."/>
            <person name="Howarth C."/>
            <person name="Jen D."/>
            <person name="Larson L."/>
            <person name="Lewis B."/>
            <person name="Mehta T."/>
            <person name="Park D."/>
            <person name="Pearson M."/>
            <person name="Richards J."/>
            <person name="Roberts A."/>
            <person name="Saif S."/>
            <person name="Shea T.D."/>
            <person name="Shenoy N."/>
            <person name="Sisk P."/>
            <person name="Stolte C."/>
            <person name="Sykes S.N."/>
            <person name="Thomson T."/>
            <person name="Walk T."/>
            <person name="White J."/>
            <person name="Yandava C."/>
            <person name="Straight P."/>
            <person name="Clardy J."/>
            <person name="Hung D."/>
            <person name="Kolter R."/>
            <person name="Mekalanos J."/>
            <person name="Walker S."/>
            <person name="Walsh C.T."/>
            <person name="Wieland-Brown L.C."/>
            <person name="Haas B."/>
            <person name="Nusbaum C."/>
            <person name="Birren B."/>
        </authorList>
    </citation>
    <scope>NUCLEOTIDE SEQUENCE [LARGE SCALE GENOMIC DNA]</scope>
    <source>
        <strain evidence="2 3">ATCC 53653</strain>
    </source>
</reference>
<name>D9WLY7_9ACTN</name>
<dbReference type="STRING" id="457427.SSOG_03441"/>
<sequence>MSVSVVPGDDSRAPEFPPCHGTRGDTRGEEHLRCRVRHRAGTAHGRKPMAEPLVPDDKPVADPLLDTVDLMLRQIDTLIEWGDQVGEARDGLAAKRAPLRAVLGYADVVAFLVRNRPRVPEAEAGAVLRRRRGREYLVQTFFLDGDNAPVRGTDTPAPVWVCRTRQLDEELAAAFGDKDLIIFGKAVPSC</sequence>
<proteinExistence type="predicted"/>
<accession>D9WLY7</accession>
<gene>
    <name evidence="2" type="ORF">SSOG_03441</name>
</gene>
<dbReference type="HOGENOM" id="CLU_1427285_0_0_11"/>
<evidence type="ECO:0000313" key="2">
    <source>
        <dbReference type="EMBL" id="EFL23727.1"/>
    </source>
</evidence>
<evidence type="ECO:0000313" key="3">
    <source>
        <dbReference type="Proteomes" id="UP000003963"/>
    </source>
</evidence>
<keyword evidence="3" id="KW-1185">Reference proteome</keyword>
<feature type="region of interest" description="Disordered" evidence="1">
    <location>
        <begin position="1"/>
        <end position="27"/>
    </location>
</feature>
<protein>
    <submittedName>
        <fullName evidence="2">LigA protein</fullName>
    </submittedName>
</protein>
<organism evidence="2 3">
    <name type="scientific">Streptomyces himastatinicus ATCC 53653</name>
    <dbReference type="NCBI Taxonomy" id="457427"/>
    <lineage>
        <taxon>Bacteria</taxon>
        <taxon>Bacillati</taxon>
        <taxon>Actinomycetota</taxon>
        <taxon>Actinomycetes</taxon>
        <taxon>Kitasatosporales</taxon>
        <taxon>Streptomycetaceae</taxon>
        <taxon>Streptomyces</taxon>
        <taxon>Streptomyces violaceusniger group</taxon>
    </lineage>
</organism>
<evidence type="ECO:0000256" key="1">
    <source>
        <dbReference type="SAM" id="MobiDB-lite"/>
    </source>
</evidence>
<dbReference type="Proteomes" id="UP000003963">
    <property type="component" value="Unassembled WGS sequence"/>
</dbReference>
<dbReference type="EMBL" id="GG657754">
    <property type="protein sequence ID" value="EFL23727.1"/>
    <property type="molecule type" value="Genomic_DNA"/>
</dbReference>
<dbReference type="AlphaFoldDB" id="D9WLY7"/>